<proteinExistence type="predicted"/>
<keyword evidence="1" id="KW-1133">Transmembrane helix</keyword>
<accession>A0ABY6HK19</accession>
<keyword evidence="1" id="KW-0812">Transmembrane</keyword>
<evidence type="ECO:0000256" key="1">
    <source>
        <dbReference type="SAM" id="Phobius"/>
    </source>
</evidence>
<gene>
    <name evidence="2" type="ORF">NEF87_000154</name>
</gene>
<organism evidence="2 3">
    <name type="scientific">Candidatus Lokiarchaeum ossiferum</name>
    <dbReference type="NCBI Taxonomy" id="2951803"/>
    <lineage>
        <taxon>Archaea</taxon>
        <taxon>Promethearchaeati</taxon>
        <taxon>Promethearchaeota</taxon>
        <taxon>Promethearchaeia</taxon>
        <taxon>Promethearchaeales</taxon>
        <taxon>Promethearchaeaceae</taxon>
        <taxon>Candidatus Lokiarchaeum</taxon>
    </lineage>
</organism>
<feature type="transmembrane region" description="Helical" evidence="1">
    <location>
        <begin position="26"/>
        <end position="48"/>
    </location>
</feature>
<evidence type="ECO:0000313" key="3">
    <source>
        <dbReference type="Proteomes" id="UP001208689"/>
    </source>
</evidence>
<keyword evidence="1" id="KW-0472">Membrane</keyword>
<dbReference type="EMBL" id="CP104013">
    <property type="protein sequence ID" value="UYP43869.1"/>
    <property type="molecule type" value="Genomic_DNA"/>
</dbReference>
<reference evidence="2" key="1">
    <citation type="submission" date="2022-09" db="EMBL/GenBank/DDBJ databases">
        <title>Actin cytoskeleton and complex cell architecture in an #Asgard archaeon.</title>
        <authorList>
            <person name="Ponce Toledo R.I."/>
            <person name="Schleper C."/>
            <person name="Rodrigues Oliveira T."/>
            <person name="Wollweber F."/>
            <person name="Xu J."/>
            <person name="Rittmann S."/>
            <person name="Klingl A."/>
            <person name="Pilhofer M."/>
        </authorList>
    </citation>
    <scope>NUCLEOTIDE SEQUENCE</scope>
    <source>
        <strain evidence="2">B-35</strain>
    </source>
</reference>
<dbReference type="Proteomes" id="UP001208689">
    <property type="component" value="Chromosome"/>
</dbReference>
<name>A0ABY6HK19_9ARCH</name>
<evidence type="ECO:0000313" key="2">
    <source>
        <dbReference type="EMBL" id="UYP43869.1"/>
    </source>
</evidence>
<sequence length="54" mass="5723">MRDSLGNEHIEKYIIQIPEPSSNTGLIIGLIGGGLVLIGTGAGVFIFLKKKKQG</sequence>
<keyword evidence="3" id="KW-1185">Reference proteome</keyword>
<protein>
    <recommendedName>
        <fullName evidence="4">LPXTG cell wall anchor domain-containing protein</fullName>
    </recommendedName>
</protein>
<evidence type="ECO:0008006" key="4">
    <source>
        <dbReference type="Google" id="ProtNLM"/>
    </source>
</evidence>